<dbReference type="PANTHER" id="PTHR37984">
    <property type="entry name" value="PROTEIN CBG26694"/>
    <property type="match status" value="1"/>
</dbReference>
<evidence type="ECO:0000256" key="7">
    <source>
        <dbReference type="SAM" id="MobiDB-lite"/>
    </source>
</evidence>
<reference evidence="9" key="1">
    <citation type="submission" date="2020-04" db="EMBL/GenBank/DDBJ databases">
        <authorList>
            <person name="Alioto T."/>
            <person name="Alioto T."/>
            <person name="Gomez Garrido J."/>
        </authorList>
    </citation>
    <scope>NUCLEOTIDE SEQUENCE</scope>
    <source>
        <strain evidence="9">A484AB</strain>
    </source>
</reference>
<dbReference type="GO" id="GO:0004519">
    <property type="term" value="F:endonuclease activity"/>
    <property type="evidence" value="ECO:0007669"/>
    <property type="project" value="UniProtKB-KW"/>
</dbReference>
<dbReference type="SUPFAM" id="SSF53098">
    <property type="entry name" value="Ribonuclease H-like"/>
    <property type="match status" value="1"/>
</dbReference>
<evidence type="ECO:0000256" key="2">
    <source>
        <dbReference type="ARBA" id="ARBA00022695"/>
    </source>
</evidence>
<keyword evidence="6" id="KW-0695">RNA-directed DNA polymerase</keyword>
<dbReference type="PANTHER" id="PTHR37984:SF5">
    <property type="entry name" value="PROTEIN NYNRIN-LIKE"/>
    <property type="match status" value="1"/>
</dbReference>
<dbReference type="Proteomes" id="UP001152795">
    <property type="component" value="Unassembled WGS sequence"/>
</dbReference>
<dbReference type="PROSITE" id="PS50994">
    <property type="entry name" value="INTEGRASE"/>
    <property type="match status" value="1"/>
</dbReference>
<feature type="non-terminal residue" evidence="9">
    <location>
        <position position="1"/>
    </location>
</feature>
<evidence type="ECO:0000259" key="8">
    <source>
        <dbReference type="PROSITE" id="PS50994"/>
    </source>
</evidence>
<comment type="caution">
    <text evidence="9">The sequence shown here is derived from an EMBL/GenBank/DDBJ whole genome shotgun (WGS) entry which is preliminary data.</text>
</comment>
<name>A0A6S7J1X9_PARCT</name>
<dbReference type="AlphaFoldDB" id="A0A6S7J1X9"/>
<dbReference type="InterPro" id="IPR043128">
    <property type="entry name" value="Rev_trsase/Diguanyl_cyclase"/>
</dbReference>
<dbReference type="SUPFAM" id="SSF56672">
    <property type="entry name" value="DNA/RNA polymerases"/>
    <property type="match status" value="1"/>
</dbReference>
<evidence type="ECO:0000256" key="5">
    <source>
        <dbReference type="ARBA" id="ARBA00022801"/>
    </source>
</evidence>
<dbReference type="InterPro" id="IPR043502">
    <property type="entry name" value="DNA/RNA_pol_sf"/>
</dbReference>
<keyword evidence="5" id="KW-0378">Hydrolase</keyword>
<organism evidence="9 10">
    <name type="scientific">Paramuricea clavata</name>
    <name type="common">Red gorgonian</name>
    <name type="synonym">Violescent sea-whip</name>
    <dbReference type="NCBI Taxonomy" id="317549"/>
    <lineage>
        <taxon>Eukaryota</taxon>
        <taxon>Metazoa</taxon>
        <taxon>Cnidaria</taxon>
        <taxon>Anthozoa</taxon>
        <taxon>Octocorallia</taxon>
        <taxon>Malacalcyonacea</taxon>
        <taxon>Plexauridae</taxon>
        <taxon>Paramuricea</taxon>
    </lineage>
</organism>
<dbReference type="GO" id="GO:0016787">
    <property type="term" value="F:hydrolase activity"/>
    <property type="evidence" value="ECO:0007669"/>
    <property type="project" value="UniProtKB-KW"/>
</dbReference>
<evidence type="ECO:0000313" key="10">
    <source>
        <dbReference type="Proteomes" id="UP001152795"/>
    </source>
</evidence>
<dbReference type="Gene3D" id="3.30.70.270">
    <property type="match status" value="2"/>
</dbReference>
<keyword evidence="1" id="KW-0808">Transferase</keyword>
<dbReference type="Gene3D" id="3.30.420.10">
    <property type="entry name" value="Ribonuclease H-like superfamily/Ribonuclease H"/>
    <property type="match status" value="1"/>
</dbReference>
<evidence type="ECO:0000256" key="1">
    <source>
        <dbReference type="ARBA" id="ARBA00022679"/>
    </source>
</evidence>
<accession>A0A6S7J1X9</accession>
<dbReference type="InterPro" id="IPR041373">
    <property type="entry name" value="RT_RNaseH"/>
</dbReference>
<dbReference type="InterPro" id="IPR012337">
    <property type="entry name" value="RNaseH-like_sf"/>
</dbReference>
<protein>
    <submittedName>
        <fullName evidence="9">Retrovirus-related Pol poly from transposon</fullName>
    </submittedName>
</protein>
<dbReference type="Pfam" id="PF00665">
    <property type="entry name" value="rve"/>
    <property type="match status" value="1"/>
</dbReference>
<keyword evidence="4" id="KW-0255">Endonuclease</keyword>
<evidence type="ECO:0000256" key="6">
    <source>
        <dbReference type="ARBA" id="ARBA00022918"/>
    </source>
</evidence>
<dbReference type="Pfam" id="PF17917">
    <property type="entry name" value="RT_RNaseH"/>
    <property type="match status" value="1"/>
</dbReference>
<dbReference type="GO" id="GO:0003964">
    <property type="term" value="F:RNA-directed DNA polymerase activity"/>
    <property type="evidence" value="ECO:0007669"/>
    <property type="project" value="UniProtKB-KW"/>
</dbReference>
<keyword evidence="3" id="KW-0540">Nuclease</keyword>
<feature type="domain" description="Integrase catalytic" evidence="8">
    <location>
        <begin position="470"/>
        <end position="578"/>
    </location>
</feature>
<feature type="non-terminal residue" evidence="9">
    <location>
        <position position="738"/>
    </location>
</feature>
<evidence type="ECO:0000313" key="9">
    <source>
        <dbReference type="EMBL" id="CAB4023994.1"/>
    </source>
</evidence>
<evidence type="ECO:0000256" key="3">
    <source>
        <dbReference type="ARBA" id="ARBA00022722"/>
    </source>
</evidence>
<evidence type="ECO:0000256" key="4">
    <source>
        <dbReference type="ARBA" id="ARBA00022759"/>
    </source>
</evidence>
<dbReference type="InterPro" id="IPR001584">
    <property type="entry name" value="Integrase_cat-core"/>
</dbReference>
<feature type="region of interest" description="Disordered" evidence="7">
    <location>
        <begin position="665"/>
        <end position="738"/>
    </location>
</feature>
<dbReference type="OrthoDB" id="5973194at2759"/>
<dbReference type="InterPro" id="IPR036397">
    <property type="entry name" value="RNaseH_sf"/>
</dbReference>
<gene>
    <name evidence="9" type="ORF">PACLA_8A052937</name>
</gene>
<dbReference type="CDD" id="cd01647">
    <property type="entry name" value="RT_LTR"/>
    <property type="match status" value="1"/>
</dbReference>
<dbReference type="Gene3D" id="3.10.10.10">
    <property type="entry name" value="HIV Type 1 Reverse Transcriptase, subunit A, domain 1"/>
    <property type="match status" value="1"/>
</dbReference>
<dbReference type="InterPro" id="IPR050951">
    <property type="entry name" value="Retrovirus_Pol_polyprotein"/>
</dbReference>
<keyword evidence="10" id="KW-1185">Reference proteome</keyword>
<dbReference type="EMBL" id="CACRXK020012786">
    <property type="protein sequence ID" value="CAB4023994.1"/>
    <property type="molecule type" value="Genomic_DNA"/>
</dbReference>
<proteinExistence type="predicted"/>
<dbReference type="GO" id="GO:0015074">
    <property type="term" value="P:DNA integration"/>
    <property type="evidence" value="ECO:0007669"/>
    <property type="project" value="InterPro"/>
</dbReference>
<dbReference type="CDD" id="cd09274">
    <property type="entry name" value="RNase_HI_RT_Ty3"/>
    <property type="match status" value="1"/>
</dbReference>
<dbReference type="GO" id="GO:0003676">
    <property type="term" value="F:nucleic acid binding"/>
    <property type="evidence" value="ECO:0007669"/>
    <property type="project" value="InterPro"/>
</dbReference>
<sequence length="738" mass="83138">PIASRSRRFSKEDQEFINQEVTKLLSEGIIEPTITPWRAQIVVSKDPSNRHKKRLCIDYSQTINQCTELDACPLPWIDDMINNLAQYKVFSTFDLKSAYHQVPIKESDRKFTGFKANGRLPGAFQRAMDKFVDEENLNDTFPYLDNITVVGRDQKEHDVNVPAFHEAVQRRNLTLNESKSIESKTSINVLGYRVGNGVIAPDEERLRPHQDFPPPESIRSLRRVIGMFAYYAKWIPNFSDTIRPLTQTTTFPLDKAALSAFNMLKKELEGATLHSIDETLPFVVESDASDVALSATLNQGGRPVAFMSRTLQSSELHYPAVKKEAMAIIEAVRKLRHFLAGRHFTLKTDQRSVAFMFDSRKRTKIKNNKMQDWRLELASFSYTVEYRPGKDNVAPDSFTRAFTSSMSTSEGLMGIHTALSHPGVTRMLHFIRSKNLPYSTEDVKKTCSSCRACAELKPQFYRPQAGVLIKATQPMERLNIDFKGPLPTSSRNAYLLTVVDEYSRFPFAFPCPNMHTSTVIKCLDQIFALCGMPSYIHSDRGASFLSQELKEYLSRRGIATSKTTPYHPIGNGQVERYNDHSSLPLLIPPHTRDFSTSNDVHLDLGTSLPSWLQNPGPVLLRRFVRTSKNDPFVDQVELTDANPTYAHVKYPDGRESSVSLRDLAPCPITPVRNEPQGTLPSGEVENGLAPNVPDPVAVDSQQDSTTSPTASDPQQYSTTQVPALRRSTRQVKPPSRYG</sequence>
<keyword evidence="2" id="KW-0548">Nucleotidyltransferase</keyword>
<feature type="compositionally biased region" description="Polar residues" evidence="7">
    <location>
        <begin position="699"/>
        <end position="721"/>
    </location>
</feature>